<organism evidence="1 2">
    <name type="scientific">Smittium culicis</name>
    <dbReference type="NCBI Taxonomy" id="133412"/>
    <lineage>
        <taxon>Eukaryota</taxon>
        <taxon>Fungi</taxon>
        <taxon>Fungi incertae sedis</taxon>
        <taxon>Zoopagomycota</taxon>
        <taxon>Kickxellomycotina</taxon>
        <taxon>Harpellomycetes</taxon>
        <taxon>Harpellales</taxon>
        <taxon>Legeriomycetaceae</taxon>
        <taxon>Smittium</taxon>
    </lineage>
</organism>
<reference evidence="1 2" key="1">
    <citation type="submission" date="2017-01" db="EMBL/GenBank/DDBJ databases">
        <authorList>
            <person name="Mah S.A."/>
            <person name="Swanson W.J."/>
            <person name="Moy G.W."/>
            <person name="Vacquier V.D."/>
        </authorList>
    </citation>
    <scope>NUCLEOTIDE SEQUENCE [LARGE SCALE GENOMIC DNA]</scope>
    <source>
        <strain evidence="1 2">GSMNP</strain>
    </source>
</reference>
<comment type="caution">
    <text evidence="1">The sequence shown here is derived from an EMBL/GenBank/DDBJ whole genome shotgun (WGS) entry which is preliminary data.</text>
</comment>
<gene>
    <name evidence="1" type="ORF">AYI70_g3745</name>
</gene>
<dbReference type="AlphaFoldDB" id="A0A1R1Y224"/>
<dbReference type="EMBL" id="LSSN01001111">
    <property type="protein sequence ID" value="OMJ20992.1"/>
    <property type="molecule type" value="Genomic_DNA"/>
</dbReference>
<accession>A0A1R1Y224</accession>
<sequence>MSRILMNCVTTGTSISAPKLPPEATFPIAKPRYFSNQRDGVVNDKFTMMEEPNPNITPCVGTSCHILVLKEAKRRPTDAMTVPIKMVFLIPSTLIKGLANNPPQSENVRHIVLIHAILSAGSFTNRTLR</sequence>
<keyword evidence="2" id="KW-1185">Reference proteome</keyword>
<dbReference type="Proteomes" id="UP000187283">
    <property type="component" value="Unassembled WGS sequence"/>
</dbReference>
<name>A0A1R1Y224_9FUNG</name>
<dbReference type="OrthoDB" id="10426669at2759"/>
<evidence type="ECO:0000313" key="1">
    <source>
        <dbReference type="EMBL" id="OMJ20992.1"/>
    </source>
</evidence>
<proteinExistence type="predicted"/>
<protein>
    <submittedName>
        <fullName evidence="1">Uncharacterized protein</fullName>
    </submittedName>
</protein>
<evidence type="ECO:0000313" key="2">
    <source>
        <dbReference type="Proteomes" id="UP000187283"/>
    </source>
</evidence>